<accession>A0A0L1KHW2</accession>
<protein>
    <submittedName>
        <fullName evidence="2">Uncharacterized protein</fullName>
    </submittedName>
</protein>
<organism evidence="2 3">
    <name type="scientific">Qipengyuania citrea LAMA 915</name>
    <dbReference type="NCBI Taxonomy" id="1306953"/>
    <lineage>
        <taxon>Bacteria</taxon>
        <taxon>Pseudomonadati</taxon>
        <taxon>Pseudomonadota</taxon>
        <taxon>Alphaproteobacteria</taxon>
        <taxon>Sphingomonadales</taxon>
        <taxon>Erythrobacteraceae</taxon>
        <taxon>Qipengyuania</taxon>
    </lineage>
</organism>
<keyword evidence="1" id="KW-0472">Membrane</keyword>
<comment type="caution">
    <text evidence="2">The sequence shown here is derived from an EMBL/GenBank/DDBJ whole genome shotgun (WGS) entry which is preliminary data.</text>
</comment>
<dbReference type="PATRIC" id="fig|1306953.7.peg.1823"/>
<dbReference type="AlphaFoldDB" id="A0A0L1KHW2"/>
<reference evidence="2" key="1">
    <citation type="submission" date="2015-02" db="EMBL/GenBank/DDBJ databases">
        <authorList>
            <person name="Chooi Y.-H."/>
        </authorList>
    </citation>
    <scope>NUCLEOTIDE SEQUENCE [LARGE SCALE GENOMIC DNA]</scope>
    <source>
        <strain evidence="2">LAMA 915</strain>
    </source>
</reference>
<evidence type="ECO:0000256" key="1">
    <source>
        <dbReference type="SAM" id="Phobius"/>
    </source>
</evidence>
<dbReference type="Proteomes" id="UP000037446">
    <property type="component" value="Unassembled WGS sequence"/>
</dbReference>
<gene>
    <name evidence="2" type="ORF">J121_1775</name>
</gene>
<keyword evidence="1" id="KW-1133">Transmembrane helix</keyword>
<proteinExistence type="predicted"/>
<name>A0A0L1KHW2_9SPHN</name>
<evidence type="ECO:0000313" key="2">
    <source>
        <dbReference type="EMBL" id="KNH03446.1"/>
    </source>
</evidence>
<dbReference type="EMBL" id="JYNE01000009">
    <property type="protein sequence ID" value="KNH03446.1"/>
    <property type="molecule type" value="Genomic_DNA"/>
</dbReference>
<sequence>MTPAGWSWLEAALVAALVAVGYLSFGWEALKALMATFN</sequence>
<feature type="transmembrane region" description="Helical" evidence="1">
    <location>
        <begin position="6"/>
        <end position="25"/>
    </location>
</feature>
<keyword evidence="1" id="KW-0812">Transmembrane</keyword>
<evidence type="ECO:0000313" key="3">
    <source>
        <dbReference type="Proteomes" id="UP000037446"/>
    </source>
</evidence>